<accession>A0A8B8F6U8</accession>
<feature type="domain" description="Carboxylesterase type B" evidence="6">
    <location>
        <begin position="35"/>
        <end position="548"/>
    </location>
</feature>
<dbReference type="OrthoDB" id="19653at2759"/>
<keyword evidence="4" id="KW-0325">Glycoprotein</keyword>
<dbReference type="InterPro" id="IPR050309">
    <property type="entry name" value="Type-B_Carboxylest/Lipase"/>
</dbReference>
<dbReference type="PANTHER" id="PTHR11559">
    <property type="entry name" value="CARBOXYLESTERASE"/>
    <property type="match status" value="1"/>
</dbReference>
<dbReference type="PROSITE" id="PS00122">
    <property type="entry name" value="CARBOXYLESTERASE_B_1"/>
    <property type="match status" value="1"/>
</dbReference>
<dbReference type="Proteomes" id="UP000694846">
    <property type="component" value="Unplaced"/>
</dbReference>
<name>A0A8B8F6U8_9HEMI</name>
<dbReference type="GO" id="GO:0052689">
    <property type="term" value="F:carboxylic ester hydrolase activity"/>
    <property type="evidence" value="ECO:0007669"/>
    <property type="project" value="UniProtKB-KW"/>
</dbReference>
<dbReference type="InterPro" id="IPR029058">
    <property type="entry name" value="AB_hydrolase_fold"/>
</dbReference>
<reference evidence="8" key="1">
    <citation type="submission" date="2025-08" db="UniProtKB">
        <authorList>
            <consortium name="RefSeq"/>
        </authorList>
    </citation>
    <scope>IDENTIFICATION</scope>
    <source>
        <tissue evidence="8">Whole body</tissue>
    </source>
</reference>
<sequence>MPKLRESIVVCRLAAVFIYNKLTGFLSRTVVPRKKTTVTIEQGTLNGLHYHTKVSNKPYACFLGIPYARPPVGSLRFKPPVKHPGWSGVFNAYTPGKMCMQYYMLTKKISGSEDCLFLNIFVPQEKLDEKKAVMIFIHGGAFNNGSSSPEFYTPDYLIDENIIVVTFNYRLNALGFLNFDIDECPGNMGLKDQLFALKWVKANISAFGGDAENITIFGESAGSASVHCHTLSPRSTGLFQKAIMQSGCIFNSWALNEKHKEAAYNLARSLGCLKEDPKDIVEYLLKLPASDIVKLSKIEGVTDFRNYEFVPSIESKTVSDRFLPDHPDILTKSVSPVPIIIGINNLEGMIAFAEKSTKKLISTTEEIRNLFEDKYDEEIINKVKSFYFDEGNPEYGTTKLENVCHLYSDGFFSKDFYHGFNHLLYHGTPVYNYEFKFDGNINMCKKILSDLKPNLKQLKGACHADELNYLFFGQIIGYTPNTNSPELRMCRMLSKLWANFAKTGNPNSLDLGFEWIQTSLDKPKYLSLDGDDTCMVDGLIKSSSVNFWENISKTVQYKQKF</sequence>
<evidence type="ECO:0000313" key="7">
    <source>
        <dbReference type="Proteomes" id="UP000694846"/>
    </source>
</evidence>
<evidence type="ECO:0000313" key="8">
    <source>
        <dbReference type="RefSeq" id="XP_025406473.1"/>
    </source>
</evidence>
<evidence type="ECO:0000256" key="1">
    <source>
        <dbReference type="ARBA" id="ARBA00005964"/>
    </source>
</evidence>
<dbReference type="Pfam" id="PF00135">
    <property type="entry name" value="COesterase"/>
    <property type="match status" value="1"/>
</dbReference>
<dbReference type="PROSITE" id="PS00941">
    <property type="entry name" value="CARBOXYLESTERASE_B_2"/>
    <property type="match status" value="1"/>
</dbReference>
<evidence type="ECO:0000256" key="2">
    <source>
        <dbReference type="ARBA" id="ARBA00022487"/>
    </source>
</evidence>
<organism evidence="7 8">
    <name type="scientific">Sipha flava</name>
    <name type="common">yellow sugarcane aphid</name>
    <dbReference type="NCBI Taxonomy" id="143950"/>
    <lineage>
        <taxon>Eukaryota</taxon>
        <taxon>Metazoa</taxon>
        <taxon>Ecdysozoa</taxon>
        <taxon>Arthropoda</taxon>
        <taxon>Hexapoda</taxon>
        <taxon>Insecta</taxon>
        <taxon>Pterygota</taxon>
        <taxon>Neoptera</taxon>
        <taxon>Paraneoptera</taxon>
        <taxon>Hemiptera</taxon>
        <taxon>Sternorrhyncha</taxon>
        <taxon>Aphidomorpha</taxon>
        <taxon>Aphidoidea</taxon>
        <taxon>Aphididae</taxon>
        <taxon>Sipha</taxon>
    </lineage>
</organism>
<evidence type="ECO:0000256" key="3">
    <source>
        <dbReference type="ARBA" id="ARBA00022801"/>
    </source>
</evidence>
<dbReference type="InterPro" id="IPR019819">
    <property type="entry name" value="Carboxylesterase_B_CS"/>
</dbReference>
<evidence type="ECO:0000256" key="4">
    <source>
        <dbReference type="ARBA" id="ARBA00023180"/>
    </source>
</evidence>
<evidence type="ECO:0000256" key="5">
    <source>
        <dbReference type="RuleBase" id="RU361235"/>
    </source>
</evidence>
<dbReference type="SUPFAM" id="SSF53474">
    <property type="entry name" value="alpha/beta-Hydrolases"/>
    <property type="match status" value="1"/>
</dbReference>
<gene>
    <name evidence="8" type="primary">LOC112680558</name>
</gene>
<keyword evidence="3 5" id="KW-0378">Hydrolase</keyword>
<dbReference type="InterPro" id="IPR019826">
    <property type="entry name" value="Carboxylesterase_B_AS"/>
</dbReference>
<keyword evidence="7" id="KW-1185">Reference proteome</keyword>
<evidence type="ECO:0000259" key="6">
    <source>
        <dbReference type="Pfam" id="PF00135"/>
    </source>
</evidence>
<dbReference type="RefSeq" id="XP_025406473.1">
    <property type="nucleotide sequence ID" value="XM_025550688.1"/>
</dbReference>
<protein>
    <recommendedName>
        <fullName evidence="5">Carboxylic ester hydrolase</fullName>
        <ecNumber evidence="5">3.1.1.-</ecNumber>
    </recommendedName>
</protein>
<dbReference type="InterPro" id="IPR002018">
    <property type="entry name" value="CarbesteraseB"/>
</dbReference>
<dbReference type="EC" id="3.1.1.-" evidence="5"/>
<keyword evidence="2" id="KW-0719">Serine esterase</keyword>
<comment type="similarity">
    <text evidence="1 5">Belongs to the type-B carboxylesterase/lipase family.</text>
</comment>
<dbReference type="GeneID" id="112680558"/>
<proteinExistence type="inferred from homology"/>
<dbReference type="Gene3D" id="3.40.50.1820">
    <property type="entry name" value="alpha/beta hydrolase"/>
    <property type="match status" value="1"/>
</dbReference>
<dbReference type="AlphaFoldDB" id="A0A8B8F6U8"/>